<keyword evidence="2" id="KW-1185">Reference proteome</keyword>
<organism evidence="1 2">
    <name type="scientific">Shinella pollutisoli</name>
    <dbReference type="NCBI Taxonomy" id="2250594"/>
    <lineage>
        <taxon>Bacteria</taxon>
        <taxon>Pseudomonadati</taxon>
        <taxon>Pseudomonadota</taxon>
        <taxon>Alphaproteobacteria</taxon>
        <taxon>Hyphomicrobiales</taxon>
        <taxon>Rhizobiaceae</taxon>
        <taxon>Shinella</taxon>
    </lineage>
</organism>
<dbReference type="EMBL" id="JBHRSP010000025">
    <property type="protein sequence ID" value="MFC3074692.1"/>
    <property type="molecule type" value="Genomic_DNA"/>
</dbReference>
<dbReference type="Proteomes" id="UP001595377">
    <property type="component" value="Unassembled WGS sequence"/>
</dbReference>
<dbReference type="RefSeq" id="WP_257317183.1">
    <property type="nucleotide sequence ID" value="NZ_JANFDG010000026.1"/>
</dbReference>
<reference evidence="2" key="1">
    <citation type="journal article" date="2019" name="Int. J. Syst. Evol. Microbiol.">
        <title>The Global Catalogue of Microorganisms (GCM) 10K type strain sequencing project: providing services to taxonomists for standard genome sequencing and annotation.</title>
        <authorList>
            <consortium name="The Broad Institute Genomics Platform"/>
            <consortium name="The Broad Institute Genome Sequencing Center for Infectious Disease"/>
            <person name="Wu L."/>
            <person name="Ma J."/>
        </authorList>
    </citation>
    <scope>NUCLEOTIDE SEQUENCE [LARGE SCALE GENOMIC DNA]</scope>
    <source>
        <strain evidence="2">KCTC 52677</strain>
    </source>
</reference>
<evidence type="ECO:0000313" key="1">
    <source>
        <dbReference type="EMBL" id="MFC3074692.1"/>
    </source>
</evidence>
<accession>A0ABV7DK97</accession>
<evidence type="ECO:0000313" key="2">
    <source>
        <dbReference type="Proteomes" id="UP001595377"/>
    </source>
</evidence>
<comment type="caution">
    <text evidence="1">The sequence shown here is derived from an EMBL/GenBank/DDBJ whole genome shotgun (WGS) entry which is preliminary data.</text>
</comment>
<gene>
    <name evidence="1" type="ORF">ACFOHH_16390</name>
</gene>
<proteinExistence type="predicted"/>
<sequence>MAQVLGIVDIVWRGRNLPVEKGAKLRKGGMKNNPVTYGRKVGRAQEFQGSQVTATTNLERGQRLGNLLSPGEGELQVLCDTGQTFVIPDAFLSDDIPDVTGGEGGKIELKWEGSAAEEIVG</sequence>
<dbReference type="InterPro" id="IPR019596">
    <property type="entry name" value="Phage_Mu_GpM_tail_tub"/>
</dbReference>
<name>A0ABV7DK97_9HYPH</name>
<protein>
    <submittedName>
        <fullName evidence="1">Phage tail tube protein</fullName>
    </submittedName>
</protein>
<dbReference type="Pfam" id="PF10618">
    <property type="entry name" value="Tail_tube"/>
    <property type="match status" value="1"/>
</dbReference>